<dbReference type="InterPro" id="IPR036005">
    <property type="entry name" value="Creatinase/aminopeptidase-like"/>
</dbReference>
<dbReference type="InterPro" id="IPR050659">
    <property type="entry name" value="Peptidase_M24B"/>
</dbReference>
<keyword evidence="2" id="KW-0378">Hydrolase</keyword>
<dbReference type="EMBL" id="CP124685">
    <property type="protein sequence ID" value="WGX77300.1"/>
    <property type="molecule type" value="Genomic_DNA"/>
</dbReference>
<dbReference type="EC" id="3.4.-.-" evidence="2"/>
<name>A0ABY8R6W3_PARBF</name>
<dbReference type="PANTHER" id="PTHR46112">
    <property type="entry name" value="AMINOPEPTIDASE"/>
    <property type="match status" value="1"/>
</dbReference>
<evidence type="ECO:0000313" key="3">
    <source>
        <dbReference type="Proteomes" id="UP001239169"/>
    </source>
</evidence>
<reference evidence="2 3" key="1">
    <citation type="submission" date="2023-04" db="EMBL/GenBank/DDBJ databases">
        <title>Bacteria Genome Submission.</title>
        <authorList>
            <person name="Isaac P."/>
        </authorList>
    </citation>
    <scope>NUCLEOTIDE SEQUENCE [LARGE SCALE GENOMIC DNA]</scope>
    <source>
        <strain evidence="2 3">SampleS7P1</strain>
    </source>
</reference>
<proteinExistence type="predicted"/>
<protein>
    <submittedName>
        <fullName evidence="2">M24 family metallopeptidase</fullName>
        <ecNumber evidence="2">3.4.-.-</ecNumber>
    </submittedName>
</protein>
<evidence type="ECO:0000259" key="1">
    <source>
        <dbReference type="Pfam" id="PF00557"/>
    </source>
</evidence>
<dbReference type="GO" id="GO:0016787">
    <property type="term" value="F:hydrolase activity"/>
    <property type="evidence" value="ECO:0007669"/>
    <property type="project" value="UniProtKB-KW"/>
</dbReference>
<sequence>MSSDGFIEELRYVKNQEEIDNIKKACEIADKALEELIPHIKVGVTERELAAKLEYFMKMNGAHNLGFDTILISGAKTSLLHGKPSDKKIERGDLLLIDYGAMYNGYRSDTTRTFIVGEVNQKQIELYELIKKAQLVGIENMKDGVHATVPDAKIREVVKEYEQYYYRGLGHGIGRGLHEEPFLGNYGTKTLKAGCVITMEPGVYFPGWGGIRIEDTVLVTKEGPQILTKFPKELMILDK</sequence>
<dbReference type="PANTHER" id="PTHR46112:SF2">
    <property type="entry name" value="XAA-PRO AMINOPEPTIDASE P-RELATED"/>
    <property type="match status" value="1"/>
</dbReference>
<feature type="domain" description="Peptidase M24" evidence="1">
    <location>
        <begin position="21"/>
        <end position="221"/>
    </location>
</feature>
<dbReference type="Proteomes" id="UP001239169">
    <property type="component" value="Chromosome"/>
</dbReference>
<dbReference type="SUPFAM" id="SSF55920">
    <property type="entry name" value="Creatinase/aminopeptidase"/>
    <property type="match status" value="1"/>
</dbReference>
<dbReference type="Pfam" id="PF00557">
    <property type="entry name" value="Peptidase_M24"/>
    <property type="match status" value="1"/>
</dbReference>
<dbReference type="InterPro" id="IPR000994">
    <property type="entry name" value="Pept_M24"/>
</dbReference>
<gene>
    <name evidence="2" type="ORF">QJS64_13725</name>
</gene>
<keyword evidence="3" id="KW-1185">Reference proteome</keyword>
<dbReference type="CDD" id="cd01092">
    <property type="entry name" value="APP-like"/>
    <property type="match status" value="1"/>
</dbReference>
<accession>A0ABY8R6W3</accession>
<organism evidence="2 3">
    <name type="scientific">Paraclostridium bifermentans</name>
    <name type="common">Clostridium bifermentans</name>
    <dbReference type="NCBI Taxonomy" id="1490"/>
    <lineage>
        <taxon>Bacteria</taxon>
        <taxon>Bacillati</taxon>
        <taxon>Bacillota</taxon>
        <taxon>Clostridia</taxon>
        <taxon>Peptostreptococcales</taxon>
        <taxon>Peptostreptococcaceae</taxon>
        <taxon>Paraclostridium</taxon>
    </lineage>
</organism>
<evidence type="ECO:0000313" key="2">
    <source>
        <dbReference type="EMBL" id="WGX77300.1"/>
    </source>
</evidence>
<dbReference type="Gene3D" id="3.90.230.10">
    <property type="entry name" value="Creatinase/methionine aminopeptidase superfamily"/>
    <property type="match status" value="1"/>
</dbReference>